<dbReference type="OrthoDB" id="540004at2759"/>
<evidence type="ECO:0000313" key="4">
    <source>
        <dbReference type="EMBL" id="KAF2101338.1"/>
    </source>
</evidence>
<evidence type="ECO:0000313" key="5">
    <source>
        <dbReference type="Proteomes" id="UP000799772"/>
    </source>
</evidence>
<evidence type="ECO:0000259" key="3">
    <source>
        <dbReference type="Pfam" id="PF13649"/>
    </source>
</evidence>
<proteinExistence type="predicted"/>
<gene>
    <name evidence="4" type="ORF">NA57DRAFT_34422</name>
</gene>
<keyword evidence="1 4" id="KW-0489">Methyltransferase</keyword>
<name>A0A9P4M886_9PEZI</name>
<organism evidence="4 5">
    <name type="scientific">Rhizodiscina lignyota</name>
    <dbReference type="NCBI Taxonomy" id="1504668"/>
    <lineage>
        <taxon>Eukaryota</taxon>
        <taxon>Fungi</taxon>
        <taxon>Dikarya</taxon>
        <taxon>Ascomycota</taxon>
        <taxon>Pezizomycotina</taxon>
        <taxon>Dothideomycetes</taxon>
        <taxon>Pleosporomycetidae</taxon>
        <taxon>Aulographales</taxon>
        <taxon>Rhizodiscinaceae</taxon>
        <taxon>Rhizodiscina</taxon>
    </lineage>
</organism>
<dbReference type="Proteomes" id="UP000799772">
    <property type="component" value="Unassembled WGS sequence"/>
</dbReference>
<feature type="domain" description="Methyltransferase" evidence="3">
    <location>
        <begin position="54"/>
        <end position="145"/>
    </location>
</feature>
<evidence type="ECO:0000256" key="1">
    <source>
        <dbReference type="ARBA" id="ARBA00022603"/>
    </source>
</evidence>
<dbReference type="InterPro" id="IPR029063">
    <property type="entry name" value="SAM-dependent_MTases_sf"/>
</dbReference>
<dbReference type="SUPFAM" id="SSF53335">
    <property type="entry name" value="S-adenosyl-L-methionine-dependent methyltransferases"/>
    <property type="match status" value="1"/>
</dbReference>
<sequence>MGTAQPAVDPKDSVRQAYDQVADAYFDWATPRPTTTRASYIDRLLKELKPGASILELGCGPGVPCTQQFISHGLQVTAVDISIAQIELARKHVPGATFLHADMTELFFPDKSFDAVVAFYSIFHLPKEEQGIMIRKISGWLKEGGWMLLNFSTNDEDVRRAGWLGATAEMFHFGLGVEGNRAVMAKDGAGLKILEDEVAVEVVGRFEERFHWFLAVKEK</sequence>
<dbReference type="PANTHER" id="PTHR43861">
    <property type="entry name" value="TRANS-ACONITATE 2-METHYLTRANSFERASE-RELATED"/>
    <property type="match status" value="1"/>
</dbReference>
<dbReference type="GO" id="GO:0032259">
    <property type="term" value="P:methylation"/>
    <property type="evidence" value="ECO:0007669"/>
    <property type="project" value="UniProtKB-KW"/>
</dbReference>
<comment type="caution">
    <text evidence="4">The sequence shown here is derived from an EMBL/GenBank/DDBJ whole genome shotgun (WGS) entry which is preliminary data.</text>
</comment>
<dbReference type="InterPro" id="IPR041698">
    <property type="entry name" value="Methyltransf_25"/>
</dbReference>
<dbReference type="PANTHER" id="PTHR43861:SF1">
    <property type="entry name" value="TRANS-ACONITATE 2-METHYLTRANSFERASE"/>
    <property type="match status" value="1"/>
</dbReference>
<dbReference type="AlphaFoldDB" id="A0A9P4M886"/>
<dbReference type="GO" id="GO:0008168">
    <property type="term" value="F:methyltransferase activity"/>
    <property type="evidence" value="ECO:0007669"/>
    <property type="project" value="UniProtKB-KW"/>
</dbReference>
<evidence type="ECO:0000256" key="2">
    <source>
        <dbReference type="ARBA" id="ARBA00022679"/>
    </source>
</evidence>
<reference evidence="4" key="1">
    <citation type="journal article" date="2020" name="Stud. Mycol.">
        <title>101 Dothideomycetes genomes: a test case for predicting lifestyles and emergence of pathogens.</title>
        <authorList>
            <person name="Haridas S."/>
            <person name="Albert R."/>
            <person name="Binder M."/>
            <person name="Bloem J."/>
            <person name="Labutti K."/>
            <person name="Salamov A."/>
            <person name="Andreopoulos B."/>
            <person name="Baker S."/>
            <person name="Barry K."/>
            <person name="Bills G."/>
            <person name="Bluhm B."/>
            <person name="Cannon C."/>
            <person name="Castanera R."/>
            <person name="Culley D."/>
            <person name="Daum C."/>
            <person name="Ezra D."/>
            <person name="Gonzalez J."/>
            <person name="Henrissat B."/>
            <person name="Kuo A."/>
            <person name="Liang C."/>
            <person name="Lipzen A."/>
            <person name="Lutzoni F."/>
            <person name="Magnuson J."/>
            <person name="Mondo S."/>
            <person name="Nolan M."/>
            <person name="Ohm R."/>
            <person name="Pangilinan J."/>
            <person name="Park H.-J."/>
            <person name="Ramirez L."/>
            <person name="Alfaro M."/>
            <person name="Sun H."/>
            <person name="Tritt A."/>
            <person name="Yoshinaga Y."/>
            <person name="Zwiers L.-H."/>
            <person name="Turgeon B."/>
            <person name="Goodwin S."/>
            <person name="Spatafora J."/>
            <person name="Crous P."/>
            <person name="Grigoriev I."/>
        </authorList>
    </citation>
    <scope>NUCLEOTIDE SEQUENCE</scope>
    <source>
        <strain evidence="4">CBS 133067</strain>
    </source>
</reference>
<accession>A0A9P4M886</accession>
<dbReference type="Gene3D" id="3.40.50.150">
    <property type="entry name" value="Vaccinia Virus protein VP39"/>
    <property type="match status" value="1"/>
</dbReference>
<dbReference type="CDD" id="cd02440">
    <property type="entry name" value="AdoMet_MTases"/>
    <property type="match status" value="1"/>
</dbReference>
<dbReference type="EMBL" id="ML978123">
    <property type="protein sequence ID" value="KAF2101338.1"/>
    <property type="molecule type" value="Genomic_DNA"/>
</dbReference>
<keyword evidence="5" id="KW-1185">Reference proteome</keyword>
<protein>
    <submittedName>
        <fullName evidence="4">S-adenosyl-L-methionine-dependent methyltransferase</fullName>
    </submittedName>
</protein>
<keyword evidence="2" id="KW-0808">Transferase</keyword>
<dbReference type="Pfam" id="PF13649">
    <property type="entry name" value="Methyltransf_25"/>
    <property type="match status" value="1"/>
</dbReference>